<feature type="domain" description="Type IX secretion system protein PorV" evidence="2">
    <location>
        <begin position="22"/>
        <end position="199"/>
    </location>
</feature>
<reference evidence="3" key="1">
    <citation type="journal article" date="2020" name="mSystems">
        <title>Genome- and Community-Level Interaction Insights into Carbon Utilization and Element Cycling Functions of Hydrothermarchaeota in Hydrothermal Sediment.</title>
        <authorList>
            <person name="Zhou Z."/>
            <person name="Liu Y."/>
            <person name="Xu W."/>
            <person name="Pan J."/>
            <person name="Luo Z.H."/>
            <person name="Li M."/>
        </authorList>
    </citation>
    <scope>NUCLEOTIDE SEQUENCE [LARGE SCALE GENOMIC DNA]</scope>
    <source>
        <strain evidence="3">SpSt-479</strain>
    </source>
</reference>
<organism evidence="3">
    <name type="scientific">Ignavibacterium album</name>
    <dbReference type="NCBI Taxonomy" id="591197"/>
    <lineage>
        <taxon>Bacteria</taxon>
        <taxon>Pseudomonadati</taxon>
        <taxon>Ignavibacteriota</taxon>
        <taxon>Ignavibacteria</taxon>
        <taxon>Ignavibacteriales</taxon>
        <taxon>Ignavibacteriaceae</taxon>
        <taxon>Ignavibacterium</taxon>
    </lineage>
</organism>
<dbReference type="AlphaFoldDB" id="A0A7V2ZI00"/>
<evidence type="ECO:0000259" key="2">
    <source>
        <dbReference type="Pfam" id="PF19572"/>
    </source>
</evidence>
<sequence length="343" mass="37568">MNNKIISMILILLTSSLIFPQSKVGTTAANFLTIPVGPRATAMGGAFSAVANDATTSFWNPSGLSRMSRSEFTVTTAEWLVDTRLNWIGLAFKFDDDNAVGISINQLDYGEEEITTPEQPNGTGQKWSANDLAVSLSYSRNLTDRFSIGGTVKYITQKIWNESASAFALDIGLLFYTELEGLKLGANISNFGTEMKLDGKDLKRPIDIDPSNSGNNPNIAGSLDTDSWPLPLVFTVGLAYDLKLLEQWNITLTSDAVIPNNQSTHANVGVEVGWDNLLFLRGGYYGLFKDRNDKLFSSQSADGLTAGFGVQYDFGDFFTKFDYSYSNFGIFNEISRFSLSVGL</sequence>
<gene>
    <name evidence="3" type="ORF">ENS31_01510</name>
</gene>
<evidence type="ECO:0000313" key="3">
    <source>
        <dbReference type="EMBL" id="HFI90188.1"/>
    </source>
</evidence>
<name>A0A7V2ZI00_9BACT</name>
<feature type="chain" id="PRO_5031560722" evidence="1">
    <location>
        <begin position="21"/>
        <end position="343"/>
    </location>
</feature>
<keyword evidence="1" id="KW-0732">Signal</keyword>
<comment type="caution">
    <text evidence="3">The sequence shown here is derived from an EMBL/GenBank/DDBJ whole genome shotgun (WGS) entry which is preliminary data.</text>
</comment>
<feature type="signal peptide" evidence="1">
    <location>
        <begin position="1"/>
        <end position="20"/>
    </location>
</feature>
<protein>
    <submittedName>
        <fullName evidence="3">PorV/PorQ family protein</fullName>
    </submittedName>
</protein>
<accession>A0A7V2ZI00</accession>
<proteinExistence type="predicted"/>
<dbReference type="InterPro" id="IPR045741">
    <property type="entry name" value="PorV"/>
</dbReference>
<evidence type="ECO:0000256" key="1">
    <source>
        <dbReference type="SAM" id="SignalP"/>
    </source>
</evidence>
<dbReference type="EMBL" id="DSUJ01000002">
    <property type="protein sequence ID" value="HFI90188.1"/>
    <property type="molecule type" value="Genomic_DNA"/>
</dbReference>
<dbReference type="Gene3D" id="2.40.160.60">
    <property type="entry name" value="Outer membrane protein transport protein (OMPP1/FadL/TodX)"/>
    <property type="match status" value="1"/>
</dbReference>
<dbReference type="NCBIfam" id="NF033709">
    <property type="entry name" value="PorV_fam"/>
    <property type="match status" value="1"/>
</dbReference>
<dbReference type="SUPFAM" id="SSF56935">
    <property type="entry name" value="Porins"/>
    <property type="match status" value="1"/>
</dbReference>
<dbReference type="Pfam" id="PF19572">
    <property type="entry name" value="PorV"/>
    <property type="match status" value="1"/>
</dbReference>